<evidence type="ECO:0000256" key="1">
    <source>
        <dbReference type="SAM" id="MobiDB-lite"/>
    </source>
</evidence>
<feature type="region of interest" description="Disordered" evidence="1">
    <location>
        <begin position="1"/>
        <end position="23"/>
    </location>
</feature>
<protein>
    <submittedName>
        <fullName evidence="2">Uncharacterized protein</fullName>
    </submittedName>
</protein>
<evidence type="ECO:0000313" key="2">
    <source>
        <dbReference type="EMBL" id="JAD65866.1"/>
    </source>
</evidence>
<feature type="compositionally biased region" description="Basic and acidic residues" evidence="1">
    <location>
        <begin position="1"/>
        <end position="16"/>
    </location>
</feature>
<name>A0A0A9BR37_ARUDO</name>
<organism evidence="2">
    <name type="scientific">Arundo donax</name>
    <name type="common">Giant reed</name>
    <name type="synonym">Donax arundinaceus</name>
    <dbReference type="NCBI Taxonomy" id="35708"/>
    <lineage>
        <taxon>Eukaryota</taxon>
        <taxon>Viridiplantae</taxon>
        <taxon>Streptophyta</taxon>
        <taxon>Embryophyta</taxon>
        <taxon>Tracheophyta</taxon>
        <taxon>Spermatophyta</taxon>
        <taxon>Magnoliopsida</taxon>
        <taxon>Liliopsida</taxon>
        <taxon>Poales</taxon>
        <taxon>Poaceae</taxon>
        <taxon>PACMAD clade</taxon>
        <taxon>Arundinoideae</taxon>
        <taxon>Arundineae</taxon>
        <taxon>Arundo</taxon>
    </lineage>
</organism>
<reference evidence="2" key="2">
    <citation type="journal article" date="2015" name="Data Brief">
        <title>Shoot transcriptome of the giant reed, Arundo donax.</title>
        <authorList>
            <person name="Barrero R.A."/>
            <person name="Guerrero F.D."/>
            <person name="Moolhuijzen P."/>
            <person name="Goolsby J.A."/>
            <person name="Tidwell J."/>
            <person name="Bellgard S.E."/>
            <person name="Bellgard M.I."/>
        </authorList>
    </citation>
    <scope>NUCLEOTIDE SEQUENCE</scope>
    <source>
        <tissue evidence="2">Shoot tissue taken approximately 20 cm above the soil surface</tissue>
    </source>
</reference>
<sequence>MDVMTKRGDSSPEHHQNLWLGGR</sequence>
<proteinExistence type="predicted"/>
<accession>A0A0A9BR37</accession>
<dbReference type="EMBL" id="GBRH01232029">
    <property type="protein sequence ID" value="JAD65866.1"/>
    <property type="molecule type" value="Transcribed_RNA"/>
</dbReference>
<reference evidence="2" key="1">
    <citation type="submission" date="2014-09" db="EMBL/GenBank/DDBJ databases">
        <authorList>
            <person name="Magalhaes I.L.F."/>
            <person name="Oliveira U."/>
            <person name="Santos F.R."/>
            <person name="Vidigal T.H.D.A."/>
            <person name="Brescovit A.D."/>
            <person name="Santos A.J."/>
        </authorList>
    </citation>
    <scope>NUCLEOTIDE SEQUENCE</scope>
    <source>
        <tissue evidence="2">Shoot tissue taken approximately 20 cm above the soil surface</tissue>
    </source>
</reference>
<dbReference type="AlphaFoldDB" id="A0A0A9BR37"/>